<accession>A0AAV7LQ73</accession>
<dbReference type="AlphaFoldDB" id="A0AAV7LQ73"/>
<sequence>MWNRELGEARGDGDWRLACCQQHALWWLLYLLYKQTHFPLLPRFITFLDHNIILATRGSYFWSHCGTCASLQRTFLFPFTKLKTFSVSKPRSYNRWSRRSYFRIFFYYAGVYALIQTCTSPHYNQRAREQGVRASVYSPIRRFKFTLFPSNRKAHSEEPSSAERLLGNELFSLPEDFHVYC</sequence>
<dbReference type="Proteomes" id="UP001066276">
    <property type="component" value="Chromosome 11"/>
</dbReference>
<proteinExistence type="predicted"/>
<organism evidence="1 2">
    <name type="scientific">Pleurodeles waltl</name>
    <name type="common">Iberian ribbed newt</name>
    <dbReference type="NCBI Taxonomy" id="8319"/>
    <lineage>
        <taxon>Eukaryota</taxon>
        <taxon>Metazoa</taxon>
        <taxon>Chordata</taxon>
        <taxon>Craniata</taxon>
        <taxon>Vertebrata</taxon>
        <taxon>Euteleostomi</taxon>
        <taxon>Amphibia</taxon>
        <taxon>Batrachia</taxon>
        <taxon>Caudata</taxon>
        <taxon>Salamandroidea</taxon>
        <taxon>Salamandridae</taxon>
        <taxon>Pleurodelinae</taxon>
        <taxon>Pleurodeles</taxon>
    </lineage>
</organism>
<gene>
    <name evidence="1" type="ORF">NDU88_005839</name>
</gene>
<comment type="caution">
    <text evidence="1">The sequence shown here is derived from an EMBL/GenBank/DDBJ whole genome shotgun (WGS) entry which is preliminary data.</text>
</comment>
<dbReference type="EMBL" id="JANPWB010000015">
    <property type="protein sequence ID" value="KAJ1092729.1"/>
    <property type="molecule type" value="Genomic_DNA"/>
</dbReference>
<evidence type="ECO:0000313" key="2">
    <source>
        <dbReference type="Proteomes" id="UP001066276"/>
    </source>
</evidence>
<reference evidence="1" key="1">
    <citation type="journal article" date="2022" name="bioRxiv">
        <title>Sequencing and chromosome-scale assembly of the giantPleurodeles waltlgenome.</title>
        <authorList>
            <person name="Brown T."/>
            <person name="Elewa A."/>
            <person name="Iarovenko S."/>
            <person name="Subramanian E."/>
            <person name="Araus A.J."/>
            <person name="Petzold A."/>
            <person name="Susuki M."/>
            <person name="Suzuki K.-i.T."/>
            <person name="Hayashi T."/>
            <person name="Toyoda A."/>
            <person name="Oliveira C."/>
            <person name="Osipova E."/>
            <person name="Leigh N.D."/>
            <person name="Simon A."/>
            <person name="Yun M.H."/>
        </authorList>
    </citation>
    <scope>NUCLEOTIDE SEQUENCE</scope>
    <source>
        <strain evidence="1">20211129_DDA</strain>
        <tissue evidence="1">Liver</tissue>
    </source>
</reference>
<name>A0AAV7LQ73_PLEWA</name>
<keyword evidence="2" id="KW-1185">Reference proteome</keyword>
<evidence type="ECO:0000313" key="1">
    <source>
        <dbReference type="EMBL" id="KAJ1092729.1"/>
    </source>
</evidence>
<protein>
    <submittedName>
        <fullName evidence="1">Uncharacterized protein</fullName>
    </submittedName>
</protein>